<dbReference type="AlphaFoldDB" id="A0A1M7UI45"/>
<sequence length="231" mass="26574">MNAQVLHMPPSGGDQRHYVNELRKAEQARDRLVREAEAALEWGDDGHHRLAFLALAEAHRLDCELWSTRLFLGVPDNPSPSISDALHGGYELLEVQCRHCNHTQMVDLALATWPRVRPVHSIHSALYCGKCEERHGKRSRPDLVGLRTRPSDDPGRAAWSGQMKINEEMPPAVAREFVEDMQAYFAEDNKSRRDAIAVRQLRTLQDYQAPHEKKLRLDDVRELFERMKYHA</sequence>
<gene>
    <name evidence="1" type="ORF">SAMN05444170_5167</name>
</gene>
<dbReference type="EMBL" id="LT670849">
    <property type="protein sequence ID" value="SHN82606.1"/>
    <property type="molecule type" value="Genomic_DNA"/>
</dbReference>
<accession>A0A1M7UI45</accession>
<evidence type="ECO:0000313" key="2">
    <source>
        <dbReference type="Proteomes" id="UP000184096"/>
    </source>
</evidence>
<keyword evidence="2" id="KW-1185">Reference proteome</keyword>
<reference evidence="2" key="1">
    <citation type="submission" date="2016-11" db="EMBL/GenBank/DDBJ databases">
        <authorList>
            <person name="Varghese N."/>
            <person name="Submissions S."/>
        </authorList>
    </citation>
    <scope>NUCLEOTIDE SEQUENCE [LARGE SCALE GENOMIC DNA]</scope>
    <source>
        <strain evidence="2">GAS401</strain>
    </source>
</reference>
<evidence type="ECO:0000313" key="1">
    <source>
        <dbReference type="EMBL" id="SHN82606.1"/>
    </source>
</evidence>
<dbReference type="RefSeq" id="WP_072822144.1">
    <property type="nucleotide sequence ID" value="NZ_LT670849.1"/>
</dbReference>
<proteinExistence type="predicted"/>
<name>A0A1M7UI45_9BRAD</name>
<dbReference type="Proteomes" id="UP000184096">
    <property type="component" value="Chromosome I"/>
</dbReference>
<protein>
    <submittedName>
        <fullName evidence="1">Uncharacterized protein</fullName>
    </submittedName>
</protein>
<organism evidence="1 2">
    <name type="scientific">Bradyrhizobium erythrophlei</name>
    <dbReference type="NCBI Taxonomy" id="1437360"/>
    <lineage>
        <taxon>Bacteria</taxon>
        <taxon>Pseudomonadati</taxon>
        <taxon>Pseudomonadota</taxon>
        <taxon>Alphaproteobacteria</taxon>
        <taxon>Hyphomicrobiales</taxon>
        <taxon>Nitrobacteraceae</taxon>
        <taxon>Bradyrhizobium</taxon>
    </lineage>
</organism>